<comment type="cofactor">
    <cofactor evidence="1">
        <name>Mg(2+)</name>
        <dbReference type="ChEBI" id="CHEBI:18420"/>
    </cofactor>
</comment>
<dbReference type="Pfam" id="PF04794">
    <property type="entry name" value="YdjC"/>
    <property type="match status" value="1"/>
</dbReference>
<proteinExistence type="predicted"/>
<feature type="region of interest" description="Disordered" evidence="6">
    <location>
        <begin position="268"/>
        <end position="353"/>
    </location>
</feature>
<feature type="compositionally biased region" description="Basic residues" evidence="6">
    <location>
        <begin position="331"/>
        <end position="344"/>
    </location>
</feature>
<dbReference type="InterPro" id="IPR011330">
    <property type="entry name" value="Glyco_hydro/deAcase_b/a-brl"/>
</dbReference>
<evidence type="ECO:0000256" key="6">
    <source>
        <dbReference type="SAM" id="MobiDB-lite"/>
    </source>
</evidence>
<feature type="compositionally biased region" description="Polar residues" evidence="6">
    <location>
        <begin position="268"/>
        <end position="277"/>
    </location>
</feature>
<comment type="caution">
    <text evidence="7">The sequence shown here is derived from an EMBL/GenBank/DDBJ whole genome shotgun (WGS) entry which is preliminary data.</text>
</comment>
<keyword evidence="2" id="KW-0479">Metal-binding</keyword>
<evidence type="ECO:0000256" key="3">
    <source>
        <dbReference type="ARBA" id="ARBA00022801"/>
    </source>
</evidence>
<feature type="compositionally biased region" description="Basic residues" evidence="6">
    <location>
        <begin position="291"/>
        <end position="316"/>
    </location>
</feature>
<evidence type="ECO:0000313" key="8">
    <source>
        <dbReference type="Proteomes" id="UP001589619"/>
    </source>
</evidence>
<dbReference type="Proteomes" id="UP001589619">
    <property type="component" value="Unassembled WGS sequence"/>
</dbReference>
<dbReference type="RefSeq" id="WP_344906023.1">
    <property type="nucleotide sequence ID" value="NZ_BAAAYO010000002.1"/>
</dbReference>
<name>A0ABV5VS73_9BACL</name>
<dbReference type="InterPro" id="IPR006879">
    <property type="entry name" value="YdjC-like"/>
</dbReference>
<evidence type="ECO:0000256" key="5">
    <source>
        <dbReference type="ARBA" id="ARBA00023277"/>
    </source>
</evidence>
<keyword evidence="5" id="KW-0119">Carbohydrate metabolism</keyword>
<evidence type="ECO:0000256" key="4">
    <source>
        <dbReference type="ARBA" id="ARBA00022842"/>
    </source>
</evidence>
<keyword evidence="4" id="KW-0460">Magnesium</keyword>
<evidence type="ECO:0000313" key="7">
    <source>
        <dbReference type="EMBL" id="MFB9751149.1"/>
    </source>
</evidence>
<gene>
    <name evidence="7" type="ORF">ACFFNY_06150</name>
</gene>
<evidence type="ECO:0000256" key="2">
    <source>
        <dbReference type="ARBA" id="ARBA00022723"/>
    </source>
</evidence>
<reference evidence="7 8" key="1">
    <citation type="submission" date="2024-09" db="EMBL/GenBank/DDBJ databases">
        <authorList>
            <person name="Sun Q."/>
            <person name="Mori K."/>
        </authorList>
    </citation>
    <scope>NUCLEOTIDE SEQUENCE [LARGE SCALE GENOMIC DNA]</scope>
    <source>
        <strain evidence="7 8">JCM 12520</strain>
    </source>
</reference>
<evidence type="ECO:0000256" key="1">
    <source>
        <dbReference type="ARBA" id="ARBA00001946"/>
    </source>
</evidence>
<keyword evidence="3" id="KW-0378">Hydrolase</keyword>
<protein>
    <submittedName>
        <fullName evidence="7">Carbohydrate deacetylase</fullName>
    </submittedName>
</protein>
<dbReference type="Gene3D" id="3.20.20.370">
    <property type="entry name" value="Glycoside hydrolase/deacetylase"/>
    <property type="match status" value="1"/>
</dbReference>
<dbReference type="PANTHER" id="PTHR31609">
    <property type="entry name" value="YDJC DEACETYLASE FAMILY MEMBER"/>
    <property type="match status" value="1"/>
</dbReference>
<organism evidence="7 8">
    <name type="scientific">Paenibacillus hodogayensis</name>
    <dbReference type="NCBI Taxonomy" id="279208"/>
    <lineage>
        <taxon>Bacteria</taxon>
        <taxon>Bacillati</taxon>
        <taxon>Bacillota</taxon>
        <taxon>Bacilli</taxon>
        <taxon>Bacillales</taxon>
        <taxon>Paenibacillaceae</taxon>
        <taxon>Paenibacillus</taxon>
    </lineage>
</organism>
<dbReference type="SUPFAM" id="SSF88713">
    <property type="entry name" value="Glycoside hydrolase/deacetylase"/>
    <property type="match status" value="1"/>
</dbReference>
<keyword evidence="8" id="KW-1185">Reference proteome</keyword>
<dbReference type="PANTHER" id="PTHR31609:SF1">
    <property type="entry name" value="CARBOHYDRATE DEACETYLASE"/>
    <property type="match status" value="1"/>
</dbReference>
<sequence>MTRYVIVNADDFGLSDRVNEAIRIAHTRGLVSSTSLLPNMPGFLHAVALARKIPTLGVGLHVNLTIGKALSPKETVASLVNPDGTFSDRRREWREDEIERELGLQYGKLTSAGLLPTHLDSHHHIHLEVPAVHSAMRKLGRLHRIPVRLHPWAERDPEDPRTTDFLILDTFDTIDGVERLLAHLQSLPEGCTEIMCHPSAPDTRMPSRFAWQAEQSTELGALTDPRVLEAARHPSVALIHFGQLPSERQATAEADSPETNAAVSFVDESTASGTSADDINLPPVSPDKAASRHLRFARTSKRKRSKRSSRKRRAGKSFRPLQKNRPPLSPGRRKPHRSRAGRRKPSADRSVRR</sequence>
<dbReference type="EMBL" id="JBHMAG010000004">
    <property type="protein sequence ID" value="MFB9751149.1"/>
    <property type="molecule type" value="Genomic_DNA"/>
</dbReference>
<accession>A0ABV5VS73</accession>